<gene>
    <name evidence="2" type="ORF">IPJ38_14725</name>
</gene>
<accession>A0A935K0X7</accession>
<dbReference type="Proteomes" id="UP000739411">
    <property type="component" value="Unassembled WGS sequence"/>
</dbReference>
<comment type="caution">
    <text evidence="2">The sequence shown here is derived from an EMBL/GenBank/DDBJ whole genome shotgun (WGS) entry which is preliminary data.</text>
</comment>
<dbReference type="InterPro" id="IPR014991">
    <property type="entry name" value="DUF1840"/>
</dbReference>
<name>A0A935K0X7_9RHOO</name>
<dbReference type="EMBL" id="JADJMS010000034">
    <property type="protein sequence ID" value="MBK7416169.1"/>
    <property type="molecule type" value="Genomic_DNA"/>
</dbReference>
<dbReference type="Pfam" id="PF08895">
    <property type="entry name" value="DUF1840"/>
    <property type="match status" value="1"/>
</dbReference>
<feature type="region of interest" description="Disordered" evidence="1">
    <location>
        <begin position="54"/>
        <end position="73"/>
    </location>
</feature>
<proteinExistence type="predicted"/>
<evidence type="ECO:0000313" key="3">
    <source>
        <dbReference type="Proteomes" id="UP000739411"/>
    </source>
</evidence>
<reference evidence="2 3" key="1">
    <citation type="submission" date="2020-10" db="EMBL/GenBank/DDBJ databases">
        <title>Connecting structure to function with the recovery of over 1000 high-quality activated sludge metagenome-assembled genomes encoding full-length rRNA genes using long-read sequencing.</title>
        <authorList>
            <person name="Singleton C.M."/>
            <person name="Petriglieri F."/>
            <person name="Kristensen J.M."/>
            <person name="Kirkegaard R.H."/>
            <person name="Michaelsen T.Y."/>
            <person name="Andersen M.H."/>
            <person name="Karst S.M."/>
            <person name="Dueholm M.S."/>
            <person name="Nielsen P.H."/>
            <person name="Albertsen M."/>
        </authorList>
    </citation>
    <scope>NUCLEOTIDE SEQUENCE [LARGE SCALE GENOMIC DNA]</scope>
    <source>
        <strain evidence="2">EsbW_18-Q3-R4-48_BATAC.463</strain>
    </source>
</reference>
<evidence type="ECO:0000256" key="1">
    <source>
        <dbReference type="SAM" id="MobiDB-lite"/>
    </source>
</evidence>
<evidence type="ECO:0000313" key="2">
    <source>
        <dbReference type="EMBL" id="MBK7416169.1"/>
    </source>
</evidence>
<protein>
    <submittedName>
        <fullName evidence="2">DUF1840 domain-containing protein</fullName>
    </submittedName>
</protein>
<organism evidence="2 3">
    <name type="scientific">Candidatus Dechloromonas phosphorivorans</name>
    <dbReference type="NCBI Taxonomy" id="2899244"/>
    <lineage>
        <taxon>Bacteria</taxon>
        <taxon>Pseudomonadati</taxon>
        <taxon>Pseudomonadota</taxon>
        <taxon>Betaproteobacteria</taxon>
        <taxon>Rhodocyclales</taxon>
        <taxon>Azonexaceae</taxon>
        <taxon>Dechloromonas</taxon>
    </lineage>
</organism>
<sequence>MLVKFLSSETGELIMFAEAAGPLLRAIGKECTARGTFTREQMMPAAALLRQAVARGEGSLPEEEKEDGSEKPVAMGARAWPLIDMLERTSQGGAKANIIWEATAPF</sequence>
<dbReference type="AlphaFoldDB" id="A0A935K0X7"/>